<feature type="transmembrane region" description="Helical" evidence="6">
    <location>
        <begin position="12"/>
        <end position="32"/>
    </location>
</feature>
<evidence type="ECO:0000256" key="6">
    <source>
        <dbReference type="SAM" id="Phobius"/>
    </source>
</evidence>
<feature type="transmembrane region" description="Helical" evidence="6">
    <location>
        <begin position="91"/>
        <end position="110"/>
    </location>
</feature>
<feature type="transmembrane region" description="Helical" evidence="6">
    <location>
        <begin position="38"/>
        <end position="57"/>
    </location>
</feature>
<feature type="transmembrane region" description="Helical" evidence="6">
    <location>
        <begin position="122"/>
        <end position="142"/>
    </location>
</feature>
<keyword evidence="5 6" id="KW-0472">Membrane</keyword>
<feature type="transmembrane region" description="Helical" evidence="6">
    <location>
        <begin position="258"/>
        <end position="280"/>
    </location>
</feature>
<dbReference type="Pfam" id="PF02653">
    <property type="entry name" value="BPD_transp_2"/>
    <property type="match status" value="1"/>
</dbReference>
<proteinExistence type="predicted"/>
<feature type="transmembrane region" description="Helical" evidence="6">
    <location>
        <begin position="183"/>
        <end position="203"/>
    </location>
</feature>
<gene>
    <name evidence="7" type="ORF">SAMN05660923_00054</name>
</gene>
<dbReference type="AlphaFoldDB" id="A0A1H2Q5Z6"/>
<protein>
    <submittedName>
        <fullName evidence="7">Simple sugar transport system permease protein</fullName>
    </submittedName>
</protein>
<evidence type="ECO:0000256" key="1">
    <source>
        <dbReference type="ARBA" id="ARBA00004651"/>
    </source>
</evidence>
<feature type="transmembrane region" description="Helical" evidence="6">
    <location>
        <begin position="319"/>
        <end position="338"/>
    </location>
</feature>
<evidence type="ECO:0000313" key="7">
    <source>
        <dbReference type="EMBL" id="SDW02094.1"/>
    </source>
</evidence>
<keyword evidence="7" id="KW-0762">Sugar transport</keyword>
<feature type="transmembrane region" description="Helical" evidence="6">
    <location>
        <begin position="64"/>
        <end position="85"/>
    </location>
</feature>
<dbReference type="OrthoDB" id="5499919at2"/>
<evidence type="ECO:0000256" key="5">
    <source>
        <dbReference type="ARBA" id="ARBA00023136"/>
    </source>
</evidence>
<dbReference type="GO" id="GO:0022857">
    <property type="term" value="F:transmembrane transporter activity"/>
    <property type="evidence" value="ECO:0007669"/>
    <property type="project" value="InterPro"/>
</dbReference>
<dbReference type="InterPro" id="IPR001851">
    <property type="entry name" value="ABC_transp_permease"/>
</dbReference>
<sequence>MNRLRLETPQLIVISYLIVLAVSLKFIGISYIDMINESLIKWVMNGVLVLSLIPMINVGAGRNFGLPIGISAGLLGMCIALEFRLEGWQGFGVSVLAGSIIAVLFGYIYSVVLNRLKGNEEIVGTFAGFSFIPIMNLFWSLAPFKNRQMLYPVGGQGLRPKINLDGYFAGILDNFLKINIGKLVVPAGLILFFLILCSIVYLFQKTRMGITMAAIPENETFVKLSGININRYRRIAIIFSNVLAAVGIIVYSQSYGFIYLYDGPFMMAFPAVSAILIGGATKNKATVFNVMLGTYLYQTTFLLSVPVANALLISEMSEIIRMIVTNGIILYAFLYEGVRMKNEKI</sequence>
<comment type="subcellular location">
    <subcellularLocation>
        <location evidence="1">Cell membrane</location>
        <topology evidence="1">Multi-pass membrane protein</topology>
    </subcellularLocation>
</comment>
<keyword evidence="8" id="KW-1185">Reference proteome</keyword>
<accession>A0A1H2Q5Z6</accession>
<feature type="transmembrane region" description="Helical" evidence="6">
    <location>
        <begin position="292"/>
        <end position="313"/>
    </location>
</feature>
<dbReference type="PANTHER" id="PTHR32196">
    <property type="entry name" value="ABC TRANSPORTER PERMEASE PROTEIN YPHD-RELATED-RELATED"/>
    <property type="match status" value="1"/>
</dbReference>
<reference evidence="7 8" key="1">
    <citation type="submission" date="2016-10" db="EMBL/GenBank/DDBJ databases">
        <authorList>
            <person name="de Groot N.N."/>
        </authorList>
    </citation>
    <scope>NUCLEOTIDE SEQUENCE [LARGE SCALE GENOMIC DNA]</scope>
    <source>
        <strain evidence="7 8">DSM 23310</strain>
    </source>
</reference>
<evidence type="ECO:0000256" key="4">
    <source>
        <dbReference type="ARBA" id="ARBA00022989"/>
    </source>
</evidence>
<keyword evidence="4 6" id="KW-1133">Transmembrane helix</keyword>
<dbReference type="EMBL" id="FNNG01000001">
    <property type="protein sequence ID" value="SDW02094.1"/>
    <property type="molecule type" value="Genomic_DNA"/>
</dbReference>
<keyword evidence="2" id="KW-1003">Cell membrane</keyword>
<evidence type="ECO:0000313" key="8">
    <source>
        <dbReference type="Proteomes" id="UP000198828"/>
    </source>
</evidence>
<evidence type="ECO:0000256" key="3">
    <source>
        <dbReference type="ARBA" id="ARBA00022692"/>
    </source>
</evidence>
<keyword evidence="7" id="KW-0813">Transport</keyword>
<evidence type="ECO:0000256" key="2">
    <source>
        <dbReference type="ARBA" id="ARBA00022475"/>
    </source>
</evidence>
<organism evidence="7 8">
    <name type="scientific">Tepidimicrobium xylanilyticum</name>
    <dbReference type="NCBI Taxonomy" id="1123352"/>
    <lineage>
        <taxon>Bacteria</taxon>
        <taxon>Bacillati</taxon>
        <taxon>Bacillota</taxon>
        <taxon>Tissierellia</taxon>
        <taxon>Tissierellales</taxon>
        <taxon>Tepidimicrobiaceae</taxon>
        <taxon>Tepidimicrobium</taxon>
    </lineage>
</organism>
<dbReference type="GO" id="GO:0005886">
    <property type="term" value="C:plasma membrane"/>
    <property type="evidence" value="ECO:0007669"/>
    <property type="project" value="UniProtKB-SubCell"/>
</dbReference>
<feature type="transmembrane region" description="Helical" evidence="6">
    <location>
        <begin position="235"/>
        <end position="252"/>
    </location>
</feature>
<dbReference type="Proteomes" id="UP000198828">
    <property type="component" value="Unassembled WGS sequence"/>
</dbReference>
<dbReference type="RefSeq" id="WP_093749696.1">
    <property type="nucleotide sequence ID" value="NZ_FNNG01000001.1"/>
</dbReference>
<name>A0A1H2Q5Z6_9FIRM</name>
<keyword evidence="3 6" id="KW-0812">Transmembrane</keyword>
<dbReference type="PANTHER" id="PTHR32196:SF15">
    <property type="entry name" value="SUGAR ABC TRANSPORTER PERMEASE PROTEIN"/>
    <property type="match status" value="1"/>
</dbReference>